<dbReference type="InterPro" id="IPR040756">
    <property type="entry name" value="Peptidase_M61_N"/>
</dbReference>
<dbReference type="OrthoDB" id="9778516at2"/>
<feature type="signal peptide" evidence="1">
    <location>
        <begin position="1"/>
        <end position="21"/>
    </location>
</feature>
<dbReference type="SUPFAM" id="SSF50156">
    <property type="entry name" value="PDZ domain-like"/>
    <property type="match status" value="1"/>
</dbReference>
<feature type="chain" id="PRO_5016648377" evidence="1">
    <location>
        <begin position="22"/>
        <end position="654"/>
    </location>
</feature>
<dbReference type="EMBL" id="QQSY01000001">
    <property type="protein sequence ID" value="RDI99358.1"/>
    <property type="molecule type" value="Genomic_DNA"/>
</dbReference>
<dbReference type="InterPro" id="IPR007963">
    <property type="entry name" value="Peptidase_M61_catalytic"/>
</dbReference>
<dbReference type="InterPro" id="IPR036034">
    <property type="entry name" value="PDZ_sf"/>
</dbReference>
<evidence type="ECO:0000259" key="2">
    <source>
        <dbReference type="SMART" id="SM00228"/>
    </source>
</evidence>
<organism evidence="3 4">
    <name type="scientific">Dyella solisilvae</name>
    <dbReference type="NCBI Taxonomy" id="1920168"/>
    <lineage>
        <taxon>Bacteria</taxon>
        <taxon>Pseudomonadati</taxon>
        <taxon>Pseudomonadota</taxon>
        <taxon>Gammaproteobacteria</taxon>
        <taxon>Lysobacterales</taxon>
        <taxon>Rhodanobacteraceae</taxon>
        <taxon>Dyella</taxon>
    </lineage>
</organism>
<dbReference type="InterPro" id="IPR024191">
    <property type="entry name" value="Peptidase_M61"/>
</dbReference>
<accession>A0A370K9M4</accession>
<dbReference type="InterPro" id="IPR001478">
    <property type="entry name" value="PDZ"/>
</dbReference>
<dbReference type="AlphaFoldDB" id="A0A370K9M4"/>
<keyword evidence="1" id="KW-0732">Signal</keyword>
<keyword evidence="4" id="KW-1185">Reference proteome</keyword>
<evidence type="ECO:0000313" key="4">
    <source>
        <dbReference type="Proteomes" id="UP000254711"/>
    </source>
</evidence>
<dbReference type="Gene3D" id="1.10.390.10">
    <property type="entry name" value="Neutral Protease Domain 2"/>
    <property type="match status" value="1"/>
</dbReference>
<dbReference type="RefSeq" id="WP_114823100.1">
    <property type="nucleotide sequence ID" value="NZ_QQSY01000001.1"/>
</dbReference>
<evidence type="ECO:0000313" key="3">
    <source>
        <dbReference type="EMBL" id="RDI99358.1"/>
    </source>
</evidence>
<comment type="caution">
    <text evidence="3">The sequence shown here is derived from an EMBL/GenBank/DDBJ whole genome shotgun (WGS) entry which is preliminary data.</text>
</comment>
<name>A0A370K9M4_9GAMM</name>
<evidence type="ECO:0000256" key="1">
    <source>
        <dbReference type="SAM" id="SignalP"/>
    </source>
</evidence>
<dbReference type="Gene3D" id="2.30.42.10">
    <property type="match status" value="1"/>
</dbReference>
<dbReference type="Proteomes" id="UP000254711">
    <property type="component" value="Unassembled WGS sequence"/>
</dbReference>
<dbReference type="Pfam" id="PF05299">
    <property type="entry name" value="Peptidase_M61"/>
    <property type="match status" value="1"/>
</dbReference>
<gene>
    <name evidence="3" type="ORF">DVT68_00390</name>
</gene>
<dbReference type="Gene3D" id="2.60.40.3650">
    <property type="match status" value="1"/>
</dbReference>
<reference evidence="3 4" key="1">
    <citation type="submission" date="2018-07" db="EMBL/GenBank/DDBJ databases">
        <title>Dyella solisilvae sp. nov., isolated from the pine and broad-leaved mixed forest soil.</title>
        <authorList>
            <person name="Gao Z."/>
            <person name="Qiu L."/>
        </authorList>
    </citation>
    <scope>NUCLEOTIDE SEQUENCE [LARGE SCALE GENOMIC DNA]</scope>
    <source>
        <strain evidence="3 4">DHG54</strain>
    </source>
</reference>
<feature type="domain" description="PDZ" evidence="2">
    <location>
        <begin position="552"/>
        <end position="618"/>
    </location>
</feature>
<dbReference type="InterPro" id="IPR027268">
    <property type="entry name" value="Peptidase_M4/M1_CTD_sf"/>
</dbReference>
<dbReference type="SMART" id="SM00228">
    <property type="entry name" value="PDZ"/>
    <property type="match status" value="1"/>
</dbReference>
<proteinExistence type="predicted"/>
<protein>
    <submittedName>
        <fullName evidence="3">Peptidase M61</fullName>
    </submittedName>
</protein>
<sequence length="654" mass="71683">MIKALASTFLIVLGLPTLAVASTSPDVWPLPKAVTPPPAIEAPRDVAYPGVIRLEIDATDVARGIHRIHETVPVQGGQRLTLLFPEWIPGDPVPPNALDQLAGLVVRAAGAPLTWRRDPAEAAAFQVDVPAGAKEVELNFQFLVPSEQRVGPVLATPTMLDLQWQSHVLYPAGYYARRIMVAPTVTLPANWQFASSLEGAQRSGDVLKFAPTSLDTLVDSPVMAARWLKQYSLSENPVPVRLDIAADTEAGLVVPDEAIDRYRREVAQAYKLFGGRHFGHYDLMVWLSNDFGPSYFEQRQSGENQLPADFFSNKERFSSRWGVPFHGYVHSWNGLFRVPAPMWPANFNTPPQESLLWVFEGLTVYWNGVLDARSGITTLPEAVASWEGVASDFAVRPGMQWRTLQDASDEVLIQHGNANLWPDGRRQSWPDWQLGVIDAYSQGELVWLDIDTLIRERSGGRKSLDDFARGFFGVRDGSLVAAPYTFEDLVAGLNAVLPYDWETFLRARVDSVAATADLDGITRGGYRLSWTDQPSPQQLATEQRSGVIDLRYSLGMTLDKDGTVTAVTWDGPAWHAGIVAGAKVQSVNGAPYSAEALKTAVIAARNGGKIDLQVVRGVTTQALSVAWTGGPRYPHLERVPGVAAILDDILAPRQ</sequence>
<dbReference type="Pfam" id="PF17899">
    <property type="entry name" value="Peptidase_M61_N"/>
    <property type="match status" value="1"/>
</dbReference>
<dbReference type="PIRSF" id="PIRSF016493">
    <property type="entry name" value="Glycyl_aminpptds"/>
    <property type="match status" value="1"/>
</dbReference>